<reference evidence="2 3" key="1">
    <citation type="submission" date="2020-04" db="EMBL/GenBank/DDBJ databases">
        <title>Perkinsus olseni comparative genomics.</title>
        <authorList>
            <person name="Bogema D.R."/>
        </authorList>
    </citation>
    <scope>NUCLEOTIDE SEQUENCE [LARGE SCALE GENOMIC DNA]</scope>
    <source>
        <strain evidence="2 3">ATCC PRA-207</strain>
    </source>
</reference>
<dbReference type="InterPro" id="IPR011010">
    <property type="entry name" value="DNA_brk_join_enz"/>
</dbReference>
<dbReference type="Gene3D" id="1.10.443.10">
    <property type="entry name" value="Intergrase catalytic core"/>
    <property type="match status" value="1"/>
</dbReference>
<evidence type="ECO:0000313" key="2">
    <source>
        <dbReference type="EMBL" id="KAF4753276.1"/>
    </source>
</evidence>
<dbReference type="GO" id="GO:0003677">
    <property type="term" value="F:DNA binding"/>
    <property type="evidence" value="ECO:0007669"/>
    <property type="project" value="InterPro"/>
</dbReference>
<evidence type="ECO:0000313" key="3">
    <source>
        <dbReference type="Proteomes" id="UP000553632"/>
    </source>
</evidence>
<proteinExistence type="predicted"/>
<dbReference type="Proteomes" id="UP000553632">
    <property type="component" value="Unassembled WGS sequence"/>
</dbReference>
<dbReference type="GO" id="GO:0006310">
    <property type="term" value="P:DNA recombination"/>
    <property type="evidence" value="ECO:0007669"/>
    <property type="project" value="UniProtKB-KW"/>
</dbReference>
<evidence type="ECO:0008006" key="4">
    <source>
        <dbReference type="Google" id="ProtNLM"/>
    </source>
</evidence>
<dbReference type="SUPFAM" id="SSF56349">
    <property type="entry name" value="DNA breaking-rejoining enzymes"/>
    <property type="match status" value="1"/>
</dbReference>
<dbReference type="InterPro" id="IPR013762">
    <property type="entry name" value="Integrase-like_cat_sf"/>
</dbReference>
<dbReference type="GO" id="GO:0015074">
    <property type="term" value="P:DNA integration"/>
    <property type="evidence" value="ECO:0007669"/>
    <property type="project" value="InterPro"/>
</dbReference>
<name>A0A7J6U943_PEROL</name>
<keyword evidence="3" id="KW-1185">Reference proteome</keyword>
<feature type="non-terminal residue" evidence="2">
    <location>
        <position position="1"/>
    </location>
</feature>
<evidence type="ECO:0000256" key="1">
    <source>
        <dbReference type="ARBA" id="ARBA00023172"/>
    </source>
</evidence>
<gene>
    <name evidence="2" type="ORF">FOZ63_010310</name>
</gene>
<organism evidence="2 3">
    <name type="scientific">Perkinsus olseni</name>
    <name type="common">Perkinsus atlanticus</name>
    <dbReference type="NCBI Taxonomy" id="32597"/>
    <lineage>
        <taxon>Eukaryota</taxon>
        <taxon>Sar</taxon>
        <taxon>Alveolata</taxon>
        <taxon>Perkinsozoa</taxon>
        <taxon>Perkinsea</taxon>
        <taxon>Perkinsida</taxon>
        <taxon>Perkinsidae</taxon>
        <taxon>Perkinsus</taxon>
    </lineage>
</organism>
<accession>A0A7J6U943</accession>
<protein>
    <recommendedName>
        <fullName evidence="4">Tyr recombinase domain-containing protein</fullName>
    </recommendedName>
</protein>
<comment type="caution">
    <text evidence="2">The sequence shown here is derived from an EMBL/GenBank/DDBJ whole genome shotgun (WGS) entry which is preliminary data.</text>
</comment>
<sequence length="213" mass="23546">VRDAALTAIMLVLRFESIIKMRRDAIECDLQPGLLLVRIELGPTKTRLAERRETQCLQPYACDKSFCVAHRLRRIAIEGPPESPVFGEVARMNNDSFASLFRERMQAWFPTKTQEWRIPSVTAHSFRATGATLLRQTGVSTDEVKQAGGWVSDCWMSYAGSALMDASRGHAAMIQDWVGSPEAQSRGGAVELNPTVTSLWGNPGLSSATHLIN</sequence>
<keyword evidence="1" id="KW-0233">DNA recombination</keyword>
<dbReference type="EMBL" id="JABANO010005571">
    <property type="protein sequence ID" value="KAF4753276.1"/>
    <property type="molecule type" value="Genomic_DNA"/>
</dbReference>
<dbReference type="AlphaFoldDB" id="A0A7J6U943"/>